<comment type="similarity">
    <text evidence="2">Belongs to the bacterial solute-binding protein 1 family.</text>
</comment>
<gene>
    <name evidence="7" type="ORF">ABLG96_08075</name>
</gene>
<dbReference type="GO" id="GO:0030313">
    <property type="term" value="C:cell envelope"/>
    <property type="evidence" value="ECO:0007669"/>
    <property type="project" value="UniProtKB-SubCell"/>
</dbReference>
<dbReference type="InterPro" id="IPR050490">
    <property type="entry name" value="Bact_solute-bd_prot1"/>
</dbReference>
<dbReference type="EMBL" id="CP159218">
    <property type="protein sequence ID" value="XCG65236.1"/>
    <property type="molecule type" value="Genomic_DNA"/>
</dbReference>
<comment type="subcellular location">
    <subcellularLocation>
        <location evidence="1">Cell envelope</location>
    </subcellularLocation>
</comment>
<feature type="chain" id="PRO_5043414584" evidence="6">
    <location>
        <begin position="32"/>
        <end position="460"/>
    </location>
</feature>
<dbReference type="InterPro" id="IPR006059">
    <property type="entry name" value="SBP"/>
</dbReference>
<evidence type="ECO:0000256" key="1">
    <source>
        <dbReference type="ARBA" id="ARBA00004196"/>
    </source>
</evidence>
<organism evidence="7">
    <name type="scientific">Nakamurella sp. A5-74</name>
    <dbReference type="NCBI Taxonomy" id="3158264"/>
    <lineage>
        <taxon>Bacteria</taxon>
        <taxon>Bacillati</taxon>
        <taxon>Actinomycetota</taxon>
        <taxon>Actinomycetes</taxon>
        <taxon>Nakamurellales</taxon>
        <taxon>Nakamurellaceae</taxon>
        <taxon>Nakamurella</taxon>
    </lineage>
</organism>
<dbReference type="SUPFAM" id="SSF53850">
    <property type="entry name" value="Periplasmic binding protein-like II"/>
    <property type="match status" value="1"/>
</dbReference>
<dbReference type="Pfam" id="PF01547">
    <property type="entry name" value="SBP_bac_1"/>
    <property type="match status" value="1"/>
</dbReference>
<keyword evidence="3" id="KW-0813">Transport</keyword>
<evidence type="ECO:0000256" key="4">
    <source>
        <dbReference type="ARBA" id="ARBA00022729"/>
    </source>
</evidence>
<sequence length="460" mass="49685">MHLNSRRRRHASRLLSLGLAGMVAIAVTACAPGGDTGSSSGSAGAAPTALQAPDKTSPKGEITIWDRSGDLYKVFDSVIADFNKKYPDIKVNHQAVDIDAKLQNTLITGTDVPDGVFLDDAKVGGYADYLWNLSDVLKPYQADIAPQKVAVNTVNGGIYGVPFDLDPGLLFYNATALKAAGIDPGQIKTYDDLTAAAKKYQQYKPGSKPIHLEQSAFLGQLQLEMFASQLGTSLADDKGELRLNSPEYTQILTWLDTVQKQGLGTRAEYLSPSDIGALDSGEQVFYPWAIWFDFAPQQQLTKTKGDWRAMPLPAWKDGGARSGAMGGSSFVLPKAGKNSQLAWLFYEFMMFDEAGYTAVYGPNDVYPGGLNTSIPAYQPAANPDKALFKPIKEMGNQDLWATAVEAGEQIPAGAPIPSWWAGAVDYLGNNIQKMLDGTMTPQQVIDTSAKDIQANLIDRK</sequence>
<dbReference type="PROSITE" id="PS51257">
    <property type="entry name" value="PROKAR_LIPOPROTEIN"/>
    <property type="match status" value="1"/>
</dbReference>
<evidence type="ECO:0000313" key="7">
    <source>
        <dbReference type="EMBL" id="XCG65236.1"/>
    </source>
</evidence>
<protein>
    <submittedName>
        <fullName evidence="7">Extracellular solute-binding protein</fullName>
    </submittedName>
</protein>
<dbReference type="RefSeq" id="WP_353650845.1">
    <property type="nucleotide sequence ID" value="NZ_CP159218.1"/>
</dbReference>
<dbReference type="Gene3D" id="3.40.190.10">
    <property type="entry name" value="Periplasmic binding protein-like II"/>
    <property type="match status" value="1"/>
</dbReference>
<keyword evidence="4 6" id="KW-0732">Signal</keyword>
<feature type="region of interest" description="Disordered" evidence="5">
    <location>
        <begin position="36"/>
        <end position="58"/>
    </location>
</feature>
<feature type="compositionally biased region" description="Low complexity" evidence="5">
    <location>
        <begin position="36"/>
        <end position="49"/>
    </location>
</feature>
<reference evidence="7" key="1">
    <citation type="submission" date="2024-05" db="EMBL/GenBank/DDBJ databases">
        <authorList>
            <person name="Cai S.Y."/>
            <person name="Jin L.M."/>
            <person name="Li H.R."/>
        </authorList>
    </citation>
    <scope>NUCLEOTIDE SEQUENCE</scope>
    <source>
        <strain evidence="7">A5-74</strain>
    </source>
</reference>
<dbReference type="PANTHER" id="PTHR43649:SF31">
    <property type="entry name" value="SN-GLYCEROL-3-PHOSPHATE-BINDING PERIPLASMIC PROTEIN UGPB"/>
    <property type="match status" value="1"/>
</dbReference>
<accession>A0AAU8DU24</accession>
<evidence type="ECO:0000256" key="2">
    <source>
        <dbReference type="ARBA" id="ARBA00008520"/>
    </source>
</evidence>
<evidence type="ECO:0000256" key="3">
    <source>
        <dbReference type="ARBA" id="ARBA00022448"/>
    </source>
</evidence>
<proteinExistence type="inferred from homology"/>
<dbReference type="PANTHER" id="PTHR43649">
    <property type="entry name" value="ARABINOSE-BINDING PROTEIN-RELATED"/>
    <property type="match status" value="1"/>
</dbReference>
<evidence type="ECO:0000256" key="6">
    <source>
        <dbReference type="SAM" id="SignalP"/>
    </source>
</evidence>
<name>A0AAU8DU24_9ACTN</name>
<dbReference type="AlphaFoldDB" id="A0AAU8DU24"/>
<evidence type="ECO:0000256" key="5">
    <source>
        <dbReference type="SAM" id="MobiDB-lite"/>
    </source>
</evidence>
<feature type="signal peptide" evidence="6">
    <location>
        <begin position="1"/>
        <end position="31"/>
    </location>
</feature>